<dbReference type="Proteomes" id="UP000695022">
    <property type="component" value="Unplaced"/>
</dbReference>
<dbReference type="SUPFAM" id="SSF82199">
    <property type="entry name" value="SET domain"/>
    <property type="match status" value="1"/>
</dbReference>
<accession>A0ABM1EK58</accession>
<dbReference type="InterPro" id="IPR051760">
    <property type="entry name" value="KMT5A"/>
</dbReference>
<dbReference type="InterPro" id="IPR046341">
    <property type="entry name" value="SET_dom_sf"/>
</dbReference>
<sequence>MTFDFRSMSRRQKPEKVAKLFITKDEDPPGLARHFISEKIGYGVFAEKKVMRSDFLLEYHGEIITEEEATTREKLYIEQNKGSFLYFFRFGKQDLCVDATHDDGRLCRLVNDGVGTDINCSMKVLNVTGQPKLCLFACCDIPIGQELRYDYNDPNLPWRSMKKKWKKNYISMMFIDMFH</sequence>
<gene>
    <name evidence="3" type="primary">LOC106813047</name>
</gene>
<dbReference type="Gene3D" id="2.170.270.10">
    <property type="entry name" value="SET domain"/>
    <property type="match status" value="1"/>
</dbReference>
<name>A0ABM1EK58_PRICU</name>
<keyword evidence="2" id="KW-1185">Reference proteome</keyword>
<dbReference type="PANTHER" id="PTHR46167">
    <property type="entry name" value="N-LYSINE METHYLTRANSFERASE KMT5A"/>
    <property type="match status" value="1"/>
</dbReference>
<dbReference type="PROSITE" id="PS50280">
    <property type="entry name" value="SET"/>
    <property type="match status" value="1"/>
</dbReference>
<dbReference type="GeneID" id="106813047"/>
<evidence type="ECO:0000313" key="3">
    <source>
        <dbReference type="RefSeq" id="XP_014672579.1"/>
    </source>
</evidence>
<dbReference type="Pfam" id="PF00856">
    <property type="entry name" value="SET"/>
    <property type="match status" value="1"/>
</dbReference>
<protein>
    <submittedName>
        <fullName evidence="3">N-lysine methyltransferase SETD8-A-like</fullName>
    </submittedName>
</protein>
<dbReference type="SMART" id="SM00317">
    <property type="entry name" value="SET"/>
    <property type="match status" value="1"/>
</dbReference>
<feature type="domain" description="SET" evidence="1">
    <location>
        <begin position="29"/>
        <end position="152"/>
    </location>
</feature>
<proteinExistence type="predicted"/>
<reference evidence="3" key="1">
    <citation type="submission" date="2025-08" db="UniProtKB">
        <authorList>
            <consortium name="RefSeq"/>
        </authorList>
    </citation>
    <scope>IDENTIFICATION</scope>
</reference>
<dbReference type="RefSeq" id="XP_014672579.1">
    <property type="nucleotide sequence ID" value="XM_014817093.1"/>
</dbReference>
<organism evidence="2 3">
    <name type="scientific">Priapulus caudatus</name>
    <name type="common">Priapulid worm</name>
    <dbReference type="NCBI Taxonomy" id="37621"/>
    <lineage>
        <taxon>Eukaryota</taxon>
        <taxon>Metazoa</taxon>
        <taxon>Ecdysozoa</taxon>
        <taxon>Scalidophora</taxon>
        <taxon>Priapulida</taxon>
        <taxon>Priapulimorpha</taxon>
        <taxon>Priapulimorphida</taxon>
        <taxon>Priapulidae</taxon>
        <taxon>Priapulus</taxon>
    </lineage>
</organism>
<evidence type="ECO:0000313" key="2">
    <source>
        <dbReference type="Proteomes" id="UP000695022"/>
    </source>
</evidence>
<evidence type="ECO:0000259" key="1">
    <source>
        <dbReference type="PROSITE" id="PS50280"/>
    </source>
</evidence>
<dbReference type="PANTHER" id="PTHR46167:SF1">
    <property type="entry name" value="N-LYSINE METHYLTRANSFERASE KMT5A"/>
    <property type="match status" value="1"/>
</dbReference>
<dbReference type="InterPro" id="IPR001214">
    <property type="entry name" value="SET_dom"/>
</dbReference>